<accession>A0A0R2KKF5</accession>
<gene>
    <name evidence="2" type="ORF">IV44_GL000790</name>
</gene>
<keyword evidence="1" id="KW-0812">Transmembrane</keyword>
<reference evidence="2 3" key="1">
    <citation type="journal article" date="2015" name="Genome Announc.">
        <title>Expanding the biotechnology potential of lactobacilli through comparative genomics of 213 strains and associated genera.</title>
        <authorList>
            <person name="Sun Z."/>
            <person name="Harris H.M."/>
            <person name="McCann A."/>
            <person name="Guo C."/>
            <person name="Argimon S."/>
            <person name="Zhang W."/>
            <person name="Yang X."/>
            <person name="Jeffery I.B."/>
            <person name="Cooney J.C."/>
            <person name="Kagawa T.F."/>
            <person name="Liu W."/>
            <person name="Song Y."/>
            <person name="Salvetti E."/>
            <person name="Wrobel A."/>
            <person name="Rasinkangas P."/>
            <person name="Parkhill J."/>
            <person name="Rea M.C."/>
            <person name="O'Sullivan O."/>
            <person name="Ritari J."/>
            <person name="Douillard F.P."/>
            <person name="Paul Ross R."/>
            <person name="Yang R."/>
            <person name="Briner A.E."/>
            <person name="Felis G.E."/>
            <person name="de Vos W.M."/>
            <person name="Barrangou R."/>
            <person name="Klaenhammer T.R."/>
            <person name="Caufield P.W."/>
            <person name="Cui Y."/>
            <person name="Zhang H."/>
            <person name="O'Toole P.W."/>
        </authorList>
    </citation>
    <scope>NUCLEOTIDE SEQUENCE [LARGE SCALE GENOMIC DNA]</scope>
    <source>
        <strain evidence="2 3">DSM 16698</strain>
    </source>
</reference>
<keyword evidence="1" id="KW-0472">Membrane</keyword>
<evidence type="ECO:0000256" key="1">
    <source>
        <dbReference type="SAM" id="Phobius"/>
    </source>
</evidence>
<dbReference type="PATRIC" id="fig|695563.3.peg.842"/>
<name>A0A0R2KKF5_LACAM</name>
<dbReference type="Pfam" id="PF13347">
    <property type="entry name" value="MFS_2"/>
    <property type="match status" value="1"/>
</dbReference>
<feature type="transmembrane region" description="Helical" evidence="1">
    <location>
        <begin position="56"/>
        <end position="77"/>
    </location>
</feature>
<evidence type="ECO:0000313" key="3">
    <source>
        <dbReference type="Proteomes" id="UP000051529"/>
    </source>
</evidence>
<sequence>MKKDENKTMSPIARIAYSLGAFGNDAFFALLSGYLIMFITSHLFNTGNAATDAKMISIITMTIMILRIAELFIDSFIGNAIDRTKTRWGHFRPCVVIGGTVAVD</sequence>
<evidence type="ECO:0000313" key="2">
    <source>
        <dbReference type="EMBL" id="KRN89865.1"/>
    </source>
</evidence>
<keyword evidence="1" id="KW-1133">Transmembrane helix</keyword>
<comment type="caution">
    <text evidence="2">The sequence shown here is derived from an EMBL/GenBank/DDBJ whole genome shotgun (WGS) entry which is preliminary data.</text>
</comment>
<dbReference type="EMBL" id="JQBQ01000026">
    <property type="protein sequence ID" value="KRN89865.1"/>
    <property type="molecule type" value="Genomic_DNA"/>
</dbReference>
<proteinExistence type="predicted"/>
<dbReference type="AlphaFoldDB" id="A0A0R2KKF5"/>
<organism evidence="2 3">
    <name type="scientific">Lactobacillus amylovorus subsp. animalium DSM 16698</name>
    <dbReference type="NCBI Taxonomy" id="695563"/>
    <lineage>
        <taxon>Bacteria</taxon>
        <taxon>Bacillati</taxon>
        <taxon>Bacillota</taxon>
        <taxon>Bacilli</taxon>
        <taxon>Lactobacillales</taxon>
        <taxon>Lactobacillaceae</taxon>
        <taxon>Lactobacillus</taxon>
        <taxon>Lactobacillus amylovorus subsp. animalium</taxon>
    </lineage>
</organism>
<dbReference type="Proteomes" id="UP000051529">
    <property type="component" value="Unassembled WGS sequence"/>
</dbReference>
<feature type="transmembrane region" description="Helical" evidence="1">
    <location>
        <begin position="21"/>
        <end position="44"/>
    </location>
</feature>
<protein>
    <submittedName>
        <fullName evidence="2">Raffinose permease</fullName>
    </submittedName>
</protein>